<evidence type="ECO:0000259" key="5">
    <source>
        <dbReference type="PROSITE" id="PS50022"/>
    </source>
</evidence>
<dbReference type="InterPro" id="IPR016024">
    <property type="entry name" value="ARM-type_fold"/>
</dbReference>
<keyword evidence="2 4" id="KW-0479">Metal-binding</keyword>
<dbReference type="Gene3D" id="1.25.10.10">
    <property type="entry name" value="Leucine-rich Repeat Variant"/>
    <property type="match status" value="1"/>
</dbReference>
<dbReference type="InterPro" id="IPR011989">
    <property type="entry name" value="ARM-like"/>
</dbReference>
<dbReference type="SUPFAM" id="SSF46626">
    <property type="entry name" value="Cytochrome c"/>
    <property type="match status" value="1"/>
</dbReference>
<dbReference type="Proteomes" id="UP001302222">
    <property type="component" value="Unassembled WGS sequence"/>
</dbReference>
<sequence length="933" mass="104434">MKNKFQVAHSKSKIKVGLMVTLLAFVLCSFIISDPQKKKYFIQKLPFVSLDSLPKVKLPDGVDPNDENWKDIDLTPKQPVQPLTADEETKHFLLPPGYHIQPILTEPAIQQPGAIAFDGNGRMYVLELRSYMLDADSKNELEPTSRISRWEDKNNDGVYESGTIFIDNLIFPRFVLPYGKDCILTMESDADNVYKYTDTNGDGKADKKELFTTKYGRSGNVEHQQAFMYYGMDNWLYSTVNAFRVRETPNGVIREKTGFNRAQWGVTHDDDGKLWFQGGASGLPSHFQFPVQYGNFEVPNEFAKGFDVPWGAAIKLADVQGGMDEVRQPDGSLNRVTGSAGNDVFRGDRLPDKLKGQYFYGEPVARIVRQVNPVVTEGLTTLHNVYQDQKSEFLRSTDPLFRPVDMATAPDGTLYIVDMYHGIIQEGQWTQKGTYLRTKIEQYQLDKVVGLGRIWRITYDGKERDKNQPKMLNESTATLVKHLEHPNGWRRDAAQQLIVLRKDLSVVPALNAMVLTNKNVLARIHALWSLEGLGALKTNVLQKLFKDSNPRIRIQALRASETLYKAGEKSLEANYTSSLSDLNTDVVIQAMMTAKFLNLPNLDSNIKMAMEKNKALGVKLIGEQIITPPKSRNMGPFGAPELSKEQKEVVARGAVIYNELCSQCHGNNGMGTPAGAGKLMAPALAGSLRIQSHPEYAVRAILHGMEGAIDGKTYTAGIMASMKEQSDEWVADVVSYIRNGLSNDASLITPQQVAKIRARTAEQKTIYQHDKLLKSVPKEILVQDGLKVTASHTASTRIGGNVSPLSAFTYEGWSTGINQEKGMWYQVELPTVMAVSEIHFNAPQNVKKGWQFKPNTPIPFIQTYPREFILETSVDGNTWQENIPNIKGNEGENIISLNSTKAKFVRIKLEASVPKDGDDIPWSMRQLKIYGQK</sequence>
<dbReference type="Gene3D" id="1.10.760.10">
    <property type="entry name" value="Cytochrome c-like domain"/>
    <property type="match status" value="1"/>
</dbReference>
<dbReference type="InterPro" id="IPR036909">
    <property type="entry name" value="Cyt_c-like_dom_sf"/>
</dbReference>
<evidence type="ECO:0000313" key="8">
    <source>
        <dbReference type="Proteomes" id="UP001302222"/>
    </source>
</evidence>
<dbReference type="PANTHER" id="PTHR33546:SF1">
    <property type="entry name" value="LARGE, MULTIFUNCTIONAL SECRETED PROTEIN"/>
    <property type="match status" value="1"/>
</dbReference>
<dbReference type="InterPro" id="IPR011042">
    <property type="entry name" value="6-blade_b-propeller_TolB-like"/>
</dbReference>
<dbReference type="EMBL" id="JAYGIM010000010">
    <property type="protein sequence ID" value="MEA5427689.1"/>
    <property type="molecule type" value="Genomic_DNA"/>
</dbReference>
<dbReference type="PROSITE" id="PS51007">
    <property type="entry name" value="CYTC"/>
    <property type="match status" value="1"/>
</dbReference>
<name>A0ABU5SL43_9BACT</name>
<dbReference type="PANTHER" id="PTHR33546">
    <property type="entry name" value="LARGE, MULTIFUNCTIONAL SECRETED PROTEIN-RELATED"/>
    <property type="match status" value="1"/>
</dbReference>
<dbReference type="Gene3D" id="2.60.120.260">
    <property type="entry name" value="Galactose-binding domain-like"/>
    <property type="match status" value="1"/>
</dbReference>
<dbReference type="SUPFAM" id="SSF48371">
    <property type="entry name" value="ARM repeat"/>
    <property type="match status" value="1"/>
</dbReference>
<comment type="caution">
    <text evidence="7">The sequence shown here is derived from an EMBL/GenBank/DDBJ whole genome shotgun (WGS) entry which is preliminary data.</text>
</comment>
<keyword evidence="3 4" id="KW-0408">Iron</keyword>
<dbReference type="RefSeq" id="WP_323259319.1">
    <property type="nucleotide sequence ID" value="NZ_JAYGIM010000010.1"/>
</dbReference>
<dbReference type="PROSITE" id="PS50022">
    <property type="entry name" value="FA58C_3"/>
    <property type="match status" value="1"/>
</dbReference>
<keyword evidence="1 4" id="KW-0349">Heme</keyword>
<evidence type="ECO:0000256" key="2">
    <source>
        <dbReference type="ARBA" id="ARBA00022723"/>
    </source>
</evidence>
<gene>
    <name evidence="7" type="ORF">VB798_13955</name>
</gene>
<dbReference type="InterPro" id="IPR011041">
    <property type="entry name" value="Quinoprot_gluc/sorb_DH_b-prop"/>
</dbReference>
<protein>
    <submittedName>
        <fullName evidence="7">C-type cytochrome</fullName>
    </submittedName>
</protein>
<evidence type="ECO:0000256" key="1">
    <source>
        <dbReference type="ARBA" id="ARBA00022617"/>
    </source>
</evidence>
<dbReference type="Pfam" id="PF23500">
    <property type="entry name" value="DUF7133"/>
    <property type="match status" value="1"/>
</dbReference>
<evidence type="ECO:0000256" key="3">
    <source>
        <dbReference type="ARBA" id="ARBA00023004"/>
    </source>
</evidence>
<dbReference type="InterPro" id="IPR008979">
    <property type="entry name" value="Galactose-bd-like_sf"/>
</dbReference>
<dbReference type="Pfam" id="PF00034">
    <property type="entry name" value="Cytochrom_C"/>
    <property type="match status" value="1"/>
</dbReference>
<evidence type="ECO:0000256" key="4">
    <source>
        <dbReference type="PROSITE-ProRule" id="PRU00433"/>
    </source>
</evidence>
<reference evidence="7 8" key="1">
    <citation type="submission" date="2023-12" db="EMBL/GenBank/DDBJ databases">
        <title>Novel species of the genus Arcicella isolated from rivers.</title>
        <authorList>
            <person name="Lu H."/>
        </authorList>
    </citation>
    <scope>NUCLEOTIDE SEQUENCE [LARGE SCALE GENOMIC DNA]</scope>
    <source>
        <strain evidence="7 8">DC25W</strain>
    </source>
</reference>
<organism evidence="7 8">
    <name type="scientific">Arcicella lustrica</name>
    <dbReference type="NCBI Taxonomy" id="2984196"/>
    <lineage>
        <taxon>Bacteria</taxon>
        <taxon>Pseudomonadati</taxon>
        <taxon>Bacteroidota</taxon>
        <taxon>Cytophagia</taxon>
        <taxon>Cytophagales</taxon>
        <taxon>Flectobacillaceae</taxon>
        <taxon>Arcicella</taxon>
    </lineage>
</organism>
<dbReference type="Gene3D" id="2.120.10.30">
    <property type="entry name" value="TolB, C-terminal domain"/>
    <property type="match status" value="1"/>
</dbReference>
<evidence type="ECO:0000259" key="6">
    <source>
        <dbReference type="PROSITE" id="PS51007"/>
    </source>
</evidence>
<dbReference type="InterPro" id="IPR009056">
    <property type="entry name" value="Cyt_c-like_dom"/>
</dbReference>
<evidence type="ECO:0000313" key="7">
    <source>
        <dbReference type="EMBL" id="MEA5427689.1"/>
    </source>
</evidence>
<keyword evidence="8" id="KW-1185">Reference proteome</keyword>
<feature type="domain" description="Cytochrome c" evidence="6">
    <location>
        <begin position="648"/>
        <end position="741"/>
    </location>
</feature>
<feature type="domain" description="F5/8 type C" evidence="5">
    <location>
        <begin position="775"/>
        <end position="932"/>
    </location>
</feature>
<accession>A0ABU5SL43</accession>
<proteinExistence type="predicted"/>
<dbReference type="SUPFAM" id="SSF49785">
    <property type="entry name" value="Galactose-binding domain-like"/>
    <property type="match status" value="1"/>
</dbReference>
<dbReference type="SUPFAM" id="SSF50952">
    <property type="entry name" value="Soluble quinoprotein glucose dehydrogenase"/>
    <property type="match status" value="1"/>
</dbReference>
<dbReference type="InterPro" id="IPR000421">
    <property type="entry name" value="FA58C"/>
</dbReference>
<dbReference type="InterPro" id="IPR055557">
    <property type="entry name" value="DUF7133"/>
</dbReference>